<feature type="non-terminal residue" evidence="1">
    <location>
        <position position="1"/>
    </location>
</feature>
<organism evidence="1">
    <name type="scientific">marine sediment metagenome</name>
    <dbReference type="NCBI Taxonomy" id="412755"/>
    <lineage>
        <taxon>unclassified sequences</taxon>
        <taxon>metagenomes</taxon>
        <taxon>ecological metagenomes</taxon>
    </lineage>
</organism>
<evidence type="ECO:0000313" key="1">
    <source>
        <dbReference type="EMBL" id="GAH05629.1"/>
    </source>
</evidence>
<dbReference type="EMBL" id="BART01035782">
    <property type="protein sequence ID" value="GAH05629.1"/>
    <property type="molecule type" value="Genomic_DNA"/>
</dbReference>
<gene>
    <name evidence="1" type="ORF">S01H4_60615</name>
</gene>
<sequence>VSSFITSAYHQFKPNMNFHIGFDQWNWIRGHEGDKFRAIFPLNESVEGGSDAIPEF</sequence>
<accession>X1DKU0</accession>
<reference evidence="1" key="1">
    <citation type="journal article" date="2014" name="Front. Microbiol.">
        <title>High frequency of phylogenetically diverse reductive dehalogenase-homologous genes in deep subseafloor sedimentary metagenomes.</title>
        <authorList>
            <person name="Kawai M."/>
            <person name="Futagami T."/>
            <person name="Toyoda A."/>
            <person name="Takaki Y."/>
            <person name="Nishi S."/>
            <person name="Hori S."/>
            <person name="Arai W."/>
            <person name="Tsubouchi T."/>
            <person name="Morono Y."/>
            <person name="Uchiyama I."/>
            <person name="Ito T."/>
            <person name="Fujiyama A."/>
            <person name="Inagaki F."/>
            <person name="Takami H."/>
        </authorList>
    </citation>
    <scope>NUCLEOTIDE SEQUENCE</scope>
    <source>
        <strain evidence="1">Expedition CK06-06</strain>
    </source>
</reference>
<proteinExistence type="predicted"/>
<name>X1DKU0_9ZZZZ</name>
<dbReference type="AlphaFoldDB" id="X1DKU0"/>
<comment type="caution">
    <text evidence="1">The sequence shown here is derived from an EMBL/GenBank/DDBJ whole genome shotgun (WGS) entry which is preliminary data.</text>
</comment>
<protein>
    <submittedName>
        <fullName evidence="1">Uncharacterized protein</fullName>
    </submittedName>
</protein>